<proteinExistence type="predicted"/>
<dbReference type="Proteomes" id="UP000243232">
    <property type="component" value="Chromosome I"/>
</dbReference>
<organism evidence="1 2">
    <name type="scientific">Pseudomonas pohangensis</name>
    <dbReference type="NCBI Taxonomy" id="364197"/>
    <lineage>
        <taxon>Bacteria</taxon>
        <taxon>Pseudomonadati</taxon>
        <taxon>Pseudomonadota</taxon>
        <taxon>Gammaproteobacteria</taxon>
        <taxon>Pseudomonadales</taxon>
        <taxon>Pseudomonadaceae</taxon>
        <taxon>Pseudomonas</taxon>
    </lineage>
</organism>
<sequence>MSFDEQKTNPDTLWVGVKRELIGIPLSQIIHIHPAAMSSADIAANMEYLLNDTSFFSESAVEEILISHPIVVAQYQQRYRCVAGFRSLSIAVNSLCPCRRVQVISLLGCSAEYIEELSTNDLYLTSLALGLGGDTGRQRAALLQILDGKINHKEMTPSLKTSQDFARALQFDRRLLKKRSHA</sequence>
<evidence type="ECO:0000313" key="1">
    <source>
        <dbReference type="EMBL" id="SDT86590.1"/>
    </source>
</evidence>
<protein>
    <submittedName>
        <fullName evidence="1">Uncharacterized protein</fullName>
    </submittedName>
</protein>
<accession>A0A1H2DUQ6</accession>
<reference evidence="2" key="1">
    <citation type="submission" date="2016-10" db="EMBL/GenBank/DDBJ databases">
        <authorList>
            <person name="Varghese N."/>
            <person name="Submissions S."/>
        </authorList>
    </citation>
    <scope>NUCLEOTIDE SEQUENCE [LARGE SCALE GENOMIC DNA]</scope>
    <source>
        <strain evidence="2">DSM 17875</strain>
    </source>
</reference>
<dbReference type="RefSeq" id="WP_090192511.1">
    <property type="nucleotide sequence ID" value="NZ_LT629785.1"/>
</dbReference>
<gene>
    <name evidence="1" type="ORF">SAMN05216296_0022</name>
</gene>
<evidence type="ECO:0000313" key="2">
    <source>
        <dbReference type="Proteomes" id="UP000243232"/>
    </source>
</evidence>
<dbReference type="STRING" id="364197.SAMN05216296_0022"/>
<keyword evidence="2" id="KW-1185">Reference proteome</keyword>
<name>A0A1H2DUQ6_9PSED</name>
<dbReference type="EMBL" id="LT629785">
    <property type="protein sequence ID" value="SDT86590.1"/>
    <property type="molecule type" value="Genomic_DNA"/>
</dbReference>
<dbReference type="AlphaFoldDB" id="A0A1H2DUQ6"/>